<dbReference type="KEGG" id="psco:LY89DRAFT_474803"/>
<dbReference type="InterPro" id="IPR032857">
    <property type="entry name" value="ALKBH4"/>
</dbReference>
<dbReference type="InterPro" id="IPR005123">
    <property type="entry name" value="Oxoglu/Fe-dep_dioxygenase_dom"/>
</dbReference>
<dbReference type="GO" id="GO:0016491">
    <property type="term" value="F:oxidoreductase activity"/>
    <property type="evidence" value="ECO:0007669"/>
    <property type="project" value="TreeGrafter"/>
</dbReference>
<dbReference type="PANTHER" id="PTHR12463:SF1">
    <property type="entry name" value="2-OXOGLUTARATE AND FE-DEPENDENT OXYGENASE FAMILY PROTEIN"/>
    <property type="match status" value="1"/>
</dbReference>
<dbReference type="OrthoDB" id="412814at2759"/>
<evidence type="ECO:0000313" key="4">
    <source>
        <dbReference type="Proteomes" id="UP000070700"/>
    </source>
</evidence>
<evidence type="ECO:0000256" key="1">
    <source>
        <dbReference type="SAM" id="MobiDB-lite"/>
    </source>
</evidence>
<proteinExistence type="predicted"/>
<organism evidence="3 4">
    <name type="scientific">Mollisia scopiformis</name>
    <name type="common">Conifer needle endophyte fungus</name>
    <name type="synonym">Phialocephala scopiformis</name>
    <dbReference type="NCBI Taxonomy" id="149040"/>
    <lineage>
        <taxon>Eukaryota</taxon>
        <taxon>Fungi</taxon>
        <taxon>Dikarya</taxon>
        <taxon>Ascomycota</taxon>
        <taxon>Pezizomycotina</taxon>
        <taxon>Leotiomycetes</taxon>
        <taxon>Helotiales</taxon>
        <taxon>Mollisiaceae</taxon>
        <taxon>Mollisia</taxon>
    </lineage>
</organism>
<feature type="region of interest" description="Disordered" evidence="1">
    <location>
        <begin position="103"/>
        <end position="126"/>
    </location>
</feature>
<dbReference type="AlphaFoldDB" id="A0A194XFX9"/>
<sequence>MSLDPAPYQAQSSPNKRKRLISDFFASKRQSPGTLKATSEPLPLVTPAVPGLTVLREFVSKDEEEQLLDFLNDPAKCTWRTDLKRRCMHFGGTFCLLPKKKAAPSSDHAASPGEHETRSNKPQVLQAPPMPFELSWLLDRFVAKGVFGADQIPQYCIVNEYLDDQGISAHVENFSFGEPVVGLSLLSPVYLRFHELKKEDGGSVRSGKAARAEKTGRVKDVHLEGRSLCVMRGESRWKWQHEILRTKKGRDLGWKRVSLTFRWKKGG</sequence>
<feature type="domain" description="Fe2OG dioxygenase" evidence="2">
    <location>
        <begin position="152"/>
        <end position="265"/>
    </location>
</feature>
<dbReference type="PANTHER" id="PTHR12463">
    <property type="entry name" value="OXYGENASE-RELATED"/>
    <property type="match status" value="1"/>
</dbReference>
<dbReference type="Gene3D" id="2.60.120.590">
    <property type="entry name" value="Alpha-ketoglutarate-dependent dioxygenase AlkB-like"/>
    <property type="match status" value="1"/>
</dbReference>
<accession>A0A194XFX9</accession>
<dbReference type="PROSITE" id="PS51471">
    <property type="entry name" value="FE2OG_OXY"/>
    <property type="match status" value="1"/>
</dbReference>
<dbReference type="GO" id="GO:0070988">
    <property type="term" value="P:demethylation"/>
    <property type="evidence" value="ECO:0007669"/>
    <property type="project" value="InterPro"/>
</dbReference>
<dbReference type="InterPro" id="IPR037151">
    <property type="entry name" value="AlkB-like_sf"/>
</dbReference>
<reference evidence="3 4" key="1">
    <citation type="submission" date="2015-10" db="EMBL/GenBank/DDBJ databases">
        <title>Full genome of DAOMC 229536 Phialocephala scopiformis, a fungal endophyte of spruce producing the potent anti-insectan compound rugulosin.</title>
        <authorList>
            <consortium name="DOE Joint Genome Institute"/>
            <person name="Walker A.K."/>
            <person name="Frasz S.L."/>
            <person name="Seifert K.A."/>
            <person name="Miller J.D."/>
            <person name="Mondo S.J."/>
            <person name="Labutti K."/>
            <person name="Lipzen A."/>
            <person name="Dockter R."/>
            <person name="Kennedy M."/>
            <person name="Grigoriev I.V."/>
            <person name="Spatafora J.W."/>
        </authorList>
    </citation>
    <scope>NUCLEOTIDE SEQUENCE [LARGE SCALE GENOMIC DNA]</scope>
    <source>
        <strain evidence="3 4">CBS 120377</strain>
    </source>
</reference>
<feature type="region of interest" description="Disordered" evidence="1">
    <location>
        <begin position="1"/>
        <end position="20"/>
    </location>
</feature>
<dbReference type="EMBL" id="KQ947411">
    <property type="protein sequence ID" value="KUJ19034.1"/>
    <property type="molecule type" value="Genomic_DNA"/>
</dbReference>
<dbReference type="STRING" id="149040.A0A194XFX9"/>
<dbReference type="Proteomes" id="UP000070700">
    <property type="component" value="Unassembled WGS sequence"/>
</dbReference>
<dbReference type="SUPFAM" id="SSF51197">
    <property type="entry name" value="Clavaminate synthase-like"/>
    <property type="match status" value="1"/>
</dbReference>
<name>A0A194XFX9_MOLSC</name>
<evidence type="ECO:0000313" key="3">
    <source>
        <dbReference type="EMBL" id="KUJ19034.1"/>
    </source>
</evidence>
<dbReference type="Pfam" id="PF13532">
    <property type="entry name" value="2OG-FeII_Oxy_2"/>
    <property type="match status" value="1"/>
</dbReference>
<keyword evidence="4" id="KW-1185">Reference proteome</keyword>
<protein>
    <recommendedName>
        <fullName evidence="2">Fe2OG dioxygenase domain-containing protein</fullName>
    </recommendedName>
</protein>
<dbReference type="GeneID" id="28817526"/>
<evidence type="ECO:0000259" key="2">
    <source>
        <dbReference type="PROSITE" id="PS51471"/>
    </source>
</evidence>
<dbReference type="RefSeq" id="XP_018073389.1">
    <property type="nucleotide sequence ID" value="XM_018207800.1"/>
</dbReference>
<gene>
    <name evidence="3" type="ORF">LY89DRAFT_474803</name>
</gene>
<dbReference type="InParanoid" id="A0A194XFX9"/>
<dbReference type="InterPro" id="IPR027450">
    <property type="entry name" value="AlkB-like"/>
</dbReference>
<dbReference type="GO" id="GO:0032451">
    <property type="term" value="F:demethylase activity"/>
    <property type="evidence" value="ECO:0007669"/>
    <property type="project" value="TreeGrafter"/>
</dbReference>